<feature type="region of interest" description="Disordered" evidence="1">
    <location>
        <begin position="27"/>
        <end position="55"/>
    </location>
</feature>
<feature type="signal peptide" evidence="2">
    <location>
        <begin position="1"/>
        <end position="25"/>
    </location>
</feature>
<evidence type="ECO:0000256" key="1">
    <source>
        <dbReference type="SAM" id="MobiDB-lite"/>
    </source>
</evidence>
<feature type="region of interest" description="Disordered" evidence="1">
    <location>
        <begin position="383"/>
        <end position="416"/>
    </location>
</feature>
<feature type="compositionally biased region" description="Basic and acidic residues" evidence="1">
    <location>
        <begin position="29"/>
        <end position="39"/>
    </location>
</feature>
<feature type="chain" id="PRO_5045960640" description="Secreted protein" evidence="2">
    <location>
        <begin position="26"/>
        <end position="416"/>
    </location>
</feature>
<evidence type="ECO:0000256" key="2">
    <source>
        <dbReference type="SAM" id="SignalP"/>
    </source>
</evidence>
<dbReference type="RefSeq" id="WP_290195971.1">
    <property type="nucleotide sequence ID" value="NZ_CP047654.1"/>
</dbReference>
<dbReference type="EMBL" id="JAVDXZ010000001">
    <property type="protein sequence ID" value="MDR7330360.1"/>
    <property type="molecule type" value="Genomic_DNA"/>
</dbReference>
<evidence type="ECO:0008006" key="5">
    <source>
        <dbReference type="Google" id="ProtNLM"/>
    </source>
</evidence>
<evidence type="ECO:0000313" key="4">
    <source>
        <dbReference type="Proteomes" id="UP001180840"/>
    </source>
</evidence>
<dbReference type="Proteomes" id="UP001180840">
    <property type="component" value="Unassembled WGS sequence"/>
</dbReference>
<evidence type="ECO:0000313" key="3">
    <source>
        <dbReference type="EMBL" id="MDR7330360.1"/>
    </source>
</evidence>
<organism evidence="3 4">
    <name type="scientific">Corynebacterium guangdongense</name>
    <dbReference type="NCBI Taxonomy" id="1783348"/>
    <lineage>
        <taxon>Bacteria</taxon>
        <taxon>Bacillati</taxon>
        <taxon>Actinomycetota</taxon>
        <taxon>Actinomycetes</taxon>
        <taxon>Mycobacteriales</taxon>
        <taxon>Corynebacteriaceae</taxon>
        <taxon>Corynebacterium</taxon>
    </lineage>
</organism>
<keyword evidence="4" id="KW-1185">Reference proteome</keyword>
<comment type="caution">
    <text evidence="3">The sequence shown here is derived from an EMBL/GenBank/DDBJ whole genome shotgun (WGS) entry which is preliminary data.</text>
</comment>
<reference evidence="3" key="1">
    <citation type="submission" date="2023-07" db="EMBL/GenBank/DDBJ databases">
        <title>Sequencing the genomes of 1000 actinobacteria strains.</title>
        <authorList>
            <person name="Klenk H.-P."/>
        </authorList>
    </citation>
    <scope>NUCLEOTIDE SEQUENCE</scope>
    <source>
        <strain evidence="3">DSM 107476</strain>
    </source>
</reference>
<protein>
    <recommendedName>
        <fullName evidence="5">Secreted protein</fullName>
    </recommendedName>
</protein>
<proteinExistence type="predicted"/>
<accession>A0ABU1ZZL2</accession>
<keyword evidence="2" id="KW-0732">Signal</keyword>
<gene>
    <name evidence="3" type="ORF">J2S39_002036</name>
</gene>
<name>A0ABU1ZZL2_9CORY</name>
<sequence>MRPQTAFLGPALVAAVVAGAMVGHAAVGQEEREDREEKPSVNLNETGPEPLSKISPDVSLEVTDTHYRFTVTPGIQTDDRNLAVLGQSWVGAHICEDPDLPFARAPENTDLVHDGGEIRVVYLEQDEDDAGCWNLRLGQRWTMEEGLLVNNPRHPYFRNLGFPFPDLHFIPPATLTLTVPHGGGDGDAGEARAEVFAGRVMDRGVAVREETLRYLGRAEADRFGITQCRWEYRHLAEHTDVADSGVWLRFAEIASSATEVPLAWAEAGMTWQDMGHAESLTVEVTGPDGDVRALSAAPESLAPTLATDTDKARLATQRVLARFDTTSTGYYASDEWLEPGTMVDVRGILVGRCLDPEDVDEEGFVSDRSAWSDLSAQVVVSRPAEEAAVSLDSEPHGVGPEDEFPENSRAPDPLAD</sequence>